<dbReference type="PANTHER" id="PTHR43257:SF2">
    <property type="entry name" value="PYRUVATE DEHYDROGENASE E1 COMPONENT SUBUNIT BETA"/>
    <property type="match status" value="1"/>
</dbReference>
<dbReference type="RefSeq" id="WP_344604014.1">
    <property type="nucleotide sequence ID" value="NZ_BAAAHE010000014.1"/>
</dbReference>
<feature type="domain" description="Transketolase-like pyrimidine-binding" evidence="4">
    <location>
        <begin position="17"/>
        <end position="191"/>
    </location>
</feature>
<sequence length="337" mass="35571">MTLAPPAPGAETATEEMTAAVAMNSALDAAMAADDKVILLGEDIADPIGGVFKVTKGLSSKYGTHRVRATPISEQAIVGTAIGLSMAGYRPVAEIMFFDFITVAMDQIVNHAAKLRYMSGGVTPAPITVRTSVGGSRFGAQHSQSLEAWFMHTPGIKVVMPSNPIDAKGLLASCVFDDDPCLFIEHLNLAYSNKAAVPLGDYRVPLGKAAVLRPGRDLTLITYGPTTGLVSAAAETLAGEGIEAEVIDLRTLMPLDLETVFDSVTRTRRAIVVHEATQFLGPGAEIAAQITEQLFGELLGPVLRVGARFTPVPFSSGLTNFPTPDRILSAARSLVRP</sequence>
<dbReference type="Gene3D" id="3.40.50.920">
    <property type="match status" value="1"/>
</dbReference>
<proteinExistence type="predicted"/>
<evidence type="ECO:0000256" key="1">
    <source>
        <dbReference type="ARBA" id="ARBA00001964"/>
    </source>
</evidence>
<dbReference type="Pfam" id="PF02779">
    <property type="entry name" value="Transket_pyr"/>
    <property type="match status" value="1"/>
</dbReference>
<dbReference type="CDD" id="cd07036">
    <property type="entry name" value="TPP_PYR_E1-PDHc-beta_like"/>
    <property type="match status" value="1"/>
</dbReference>
<dbReference type="Pfam" id="PF02780">
    <property type="entry name" value="Transketolase_C"/>
    <property type="match status" value="1"/>
</dbReference>
<reference evidence="6" key="1">
    <citation type="journal article" date="2019" name="Int. J. Syst. Evol. Microbiol.">
        <title>The Global Catalogue of Microorganisms (GCM) 10K type strain sequencing project: providing services to taxonomists for standard genome sequencing and annotation.</title>
        <authorList>
            <consortium name="The Broad Institute Genomics Platform"/>
            <consortium name="The Broad Institute Genome Sequencing Center for Infectious Disease"/>
            <person name="Wu L."/>
            <person name="Ma J."/>
        </authorList>
    </citation>
    <scope>NUCLEOTIDE SEQUENCE [LARGE SCALE GENOMIC DNA]</scope>
    <source>
        <strain evidence="6">JCM 10671</strain>
    </source>
</reference>
<dbReference type="InterPro" id="IPR033248">
    <property type="entry name" value="Transketolase_C"/>
</dbReference>
<keyword evidence="2" id="KW-0560">Oxidoreductase</keyword>
<dbReference type="Proteomes" id="UP001500957">
    <property type="component" value="Unassembled WGS sequence"/>
</dbReference>
<dbReference type="EMBL" id="BAAAHE010000014">
    <property type="protein sequence ID" value="GAA0617103.1"/>
    <property type="molecule type" value="Genomic_DNA"/>
</dbReference>
<dbReference type="Gene3D" id="3.40.50.970">
    <property type="match status" value="1"/>
</dbReference>
<evidence type="ECO:0000259" key="4">
    <source>
        <dbReference type="SMART" id="SM00861"/>
    </source>
</evidence>
<dbReference type="PANTHER" id="PTHR43257">
    <property type="entry name" value="PYRUVATE DEHYDROGENASE E1 COMPONENT BETA SUBUNIT"/>
    <property type="match status" value="1"/>
</dbReference>
<dbReference type="InterPro" id="IPR009014">
    <property type="entry name" value="Transketo_C/PFOR_II"/>
</dbReference>
<dbReference type="InterPro" id="IPR005475">
    <property type="entry name" value="Transketolase-like_Pyr-bd"/>
</dbReference>
<gene>
    <name evidence="5" type="ORF">GCM10009547_19090</name>
</gene>
<comment type="cofactor">
    <cofactor evidence="1">
        <name>thiamine diphosphate</name>
        <dbReference type="ChEBI" id="CHEBI:58937"/>
    </cofactor>
</comment>
<protein>
    <submittedName>
        <fullName evidence="5">Alpha-ketoacid dehydrogenase subunit beta</fullName>
    </submittedName>
</protein>
<evidence type="ECO:0000313" key="5">
    <source>
        <dbReference type="EMBL" id="GAA0617103.1"/>
    </source>
</evidence>
<organism evidence="5 6">
    <name type="scientific">Sporichthya brevicatena</name>
    <dbReference type="NCBI Taxonomy" id="171442"/>
    <lineage>
        <taxon>Bacteria</taxon>
        <taxon>Bacillati</taxon>
        <taxon>Actinomycetota</taxon>
        <taxon>Actinomycetes</taxon>
        <taxon>Sporichthyales</taxon>
        <taxon>Sporichthyaceae</taxon>
        <taxon>Sporichthya</taxon>
    </lineage>
</organism>
<name>A0ABP3RY08_9ACTN</name>
<evidence type="ECO:0000256" key="3">
    <source>
        <dbReference type="ARBA" id="ARBA00023052"/>
    </source>
</evidence>
<comment type="caution">
    <text evidence="5">The sequence shown here is derived from an EMBL/GenBank/DDBJ whole genome shotgun (WGS) entry which is preliminary data.</text>
</comment>
<dbReference type="SUPFAM" id="SSF52518">
    <property type="entry name" value="Thiamin diphosphate-binding fold (THDP-binding)"/>
    <property type="match status" value="1"/>
</dbReference>
<dbReference type="InterPro" id="IPR029061">
    <property type="entry name" value="THDP-binding"/>
</dbReference>
<dbReference type="SUPFAM" id="SSF52922">
    <property type="entry name" value="TK C-terminal domain-like"/>
    <property type="match status" value="1"/>
</dbReference>
<evidence type="ECO:0000313" key="6">
    <source>
        <dbReference type="Proteomes" id="UP001500957"/>
    </source>
</evidence>
<keyword evidence="3" id="KW-0786">Thiamine pyrophosphate</keyword>
<evidence type="ECO:0000256" key="2">
    <source>
        <dbReference type="ARBA" id="ARBA00023002"/>
    </source>
</evidence>
<dbReference type="SMART" id="SM00861">
    <property type="entry name" value="Transket_pyr"/>
    <property type="match status" value="1"/>
</dbReference>
<accession>A0ABP3RY08</accession>
<keyword evidence="6" id="KW-1185">Reference proteome</keyword>